<feature type="transmembrane region" description="Helical" evidence="1">
    <location>
        <begin position="93"/>
        <end position="111"/>
    </location>
</feature>
<evidence type="ECO:0000256" key="1">
    <source>
        <dbReference type="SAM" id="Phobius"/>
    </source>
</evidence>
<dbReference type="AlphaFoldDB" id="A0A2N0B7T6"/>
<feature type="transmembrane region" description="Helical" evidence="1">
    <location>
        <begin position="205"/>
        <end position="226"/>
    </location>
</feature>
<dbReference type="EMBL" id="NPEF02000017">
    <property type="protein sequence ID" value="MDV6236898.1"/>
    <property type="molecule type" value="Genomic_DNA"/>
</dbReference>
<feature type="transmembrane region" description="Helical" evidence="1">
    <location>
        <begin position="255"/>
        <end position="278"/>
    </location>
</feature>
<keyword evidence="1" id="KW-0472">Membrane</keyword>
<feature type="transmembrane region" description="Helical" evidence="1">
    <location>
        <begin position="166"/>
        <end position="193"/>
    </location>
</feature>
<keyword evidence="1" id="KW-0812">Transmembrane</keyword>
<sequence>MAAVASILRKSNILRLVARITTVLLCSILLFARNYATPYDGLFPDHPDRGIWMDAAYRMQKGEVAYENFRSPFGFFWLKINALSTLFGEGCKGFPKTVALLYSFFAILLALDLRRRFPFFLIGNLYIFSRFAAVQYPDYNVIGELLFVVFAYTVSNSRFRISFVEILISSLVLCVLFHWKWNFLLLASGFLSVRPLRFGVSRNTVLEVLSILLLALVWILISVFLFKNEFVFFNFLKDLSVSFSIKSESVGPASYVLAFLLVLKKFGLYFFVYGFVFWYFEIRRKGKKRVVRESAIFALMIACSTLMNVTNASKWEAFGIEWHALYWLSRRSLFHSSKRRTWIRTLFLLSFLLAVCIPRCKDFYWEARRGFPKNVSTCSTVGYEYWKSLCEGMRLLETAKQERSVLSVTFSNPMNALLKRKSLENDLLHWNFYDSFNEKHVPDLTSIFRDSPFVLEPKTFADDYQRTIYLEKRKLIDPILDKQYIQKYENEYWKLWTPR</sequence>
<dbReference type="EMBL" id="NPEF01000123">
    <property type="protein sequence ID" value="PJZ92573.1"/>
    <property type="molecule type" value="Genomic_DNA"/>
</dbReference>
<feature type="transmembrane region" description="Helical" evidence="1">
    <location>
        <begin position="12"/>
        <end position="32"/>
    </location>
</feature>
<reference evidence="2" key="3">
    <citation type="submission" date="2023-10" db="EMBL/GenBank/DDBJ databases">
        <authorList>
            <person name="Picardeau M."/>
            <person name="Thibeaux R."/>
        </authorList>
    </citation>
    <scope>NUCLEOTIDE SEQUENCE</scope>
    <source>
        <strain evidence="2">ATI7-C-A5</strain>
    </source>
</reference>
<reference evidence="2 4" key="2">
    <citation type="journal article" date="2018" name="Microb. Genom.">
        <title>Deciphering the unexplored Leptospira diversity from soils uncovers genomic evolution to virulence.</title>
        <authorList>
            <person name="Thibeaux R."/>
            <person name="Iraola G."/>
            <person name="Ferres I."/>
            <person name="Bierque E."/>
            <person name="Girault D."/>
            <person name="Soupe-Gilbert M.E."/>
            <person name="Picardeau M."/>
            <person name="Goarant C."/>
        </authorList>
    </citation>
    <scope>NUCLEOTIDE SEQUENCE [LARGE SCALE GENOMIC DNA]</scope>
    <source>
        <strain evidence="2 4">ATI7-C-A5</strain>
    </source>
</reference>
<name>A0A2N0B7T6_9LEPT</name>
<comment type="caution">
    <text evidence="3">The sequence shown here is derived from an EMBL/GenBank/DDBJ whole genome shotgun (WGS) entry which is preliminary data.</text>
</comment>
<reference evidence="3" key="1">
    <citation type="submission" date="2017-07" db="EMBL/GenBank/DDBJ databases">
        <title>Leptospira spp. isolated from tropical soils.</title>
        <authorList>
            <person name="Thibeaux R."/>
            <person name="Iraola G."/>
            <person name="Ferres I."/>
            <person name="Bierque E."/>
            <person name="Girault D."/>
            <person name="Soupe-Gilbert M.-E."/>
            <person name="Picardeau M."/>
            <person name="Goarant C."/>
        </authorList>
    </citation>
    <scope>NUCLEOTIDE SEQUENCE [LARGE SCALE GENOMIC DNA]</scope>
    <source>
        <strain evidence="3">ATI7-C-A5</strain>
    </source>
</reference>
<evidence type="ECO:0000313" key="3">
    <source>
        <dbReference type="EMBL" id="PJZ92573.1"/>
    </source>
</evidence>
<dbReference type="Proteomes" id="UP000232122">
    <property type="component" value="Unassembled WGS sequence"/>
</dbReference>
<keyword evidence="4" id="KW-1185">Reference proteome</keyword>
<feature type="transmembrane region" description="Helical" evidence="1">
    <location>
        <begin position="290"/>
        <end position="309"/>
    </location>
</feature>
<feature type="transmembrane region" description="Helical" evidence="1">
    <location>
        <begin position="118"/>
        <end position="136"/>
    </location>
</feature>
<dbReference type="RefSeq" id="WP_100765236.1">
    <property type="nucleotide sequence ID" value="NZ_NPEF02000017.1"/>
</dbReference>
<organism evidence="3">
    <name type="scientific">Leptospira ellisii</name>
    <dbReference type="NCBI Taxonomy" id="2023197"/>
    <lineage>
        <taxon>Bacteria</taxon>
        <taxon>Pseudomonadati</taxon>
        <taxon>Spirochaetota</taxon>
        <taxon>Spirochaetia</taxon>
        <taxon>Leptospirales</taxon>
        <taxon>Leptospiraceae</taxon>
        <taxon>Leptospira</taxon>
    </lineage>
</organism>
<gene>
    <name evidence="2" type="ORF">CH379_014810</name>
    <name evidence="3" type="ORF">CH379_12445</name>
</gene>
<protein>
    <submittedName>
        <fullName evidence="3">Uncharacterized protein</fullName>
    </submittedName>
</protein>
<evidence type="ECO:0000313" key="2">
    <source>
        <dbReference type="EMBL" id="MDV6236898.1"/>
    </source>
</evidence>
<evidence type="ECO:0000313" key="4">
    <source>
        <dbReference type="Proteomes" id="UP000232122"/>
    </source>
</evidence>
<feature type="transmembrane region" description="Helical" evidence="1">
    <location>
        <begin position="341"/>
        <end position="360"/>
    </location>
</feature>
<accession>A0A2N0B7T6</accession>
<proteinExistence type="predicted"/>
<keyword evidence="1" id="KW-1133">Transmembrane helix</keyword>